<dbReference type="AlphaFoldDB" id="A0AAD5U650"/>
<sequence>MLRLTQNTKLRSLKFVCQKYFSNSSCTLKLTEELPFQYGSQKKSNPIFKKSNEFSGNMPNSHAPNLDNPMRQFRDAALFKRNILKGAFESVLSFMAYDKDAGLFNHQLNATSPLKSLNLLDWHKLLLTVKFYQFRKPNLGTNQKVDEVCKRIMARMSDCGILPSVEVYSALAGIYAQCGRPDMVEHFSKISPRGLNFANSMRCKAYAIERDYKKCFEILDSLVKNIKVDEHEKLRQVLIQIIESLKPPNPYSKEVFEKVMPYIINLNLSYNHQLYDVLIQYHSDENNFDEMVRLMKEKSAAATFNIAMKAAINLNDLTLVLKFYFGMMTSKLKPNQFSWMLLGEALVQCGGSANLENHVEEAEGKVSSNLFKSILLGLFKLVEKAEISEKRKTNNLEQLNNLNNFNLTKQHLRLKRDVIEYDAKIYEAAENIMFLYRKYKENLELPSIDMLYFKIVLRYDFEKAKTFLLTLHTPTKRVTDANHYITDPLNAFNETKAYNDYITFLCEKNLYAEIYSAYETMKFRKIPLEQHTYDILLFALMKKYDEVLQPGDPVPNEMIRIVYSFVNSASHLGMIYKKRSQNLFFVLSSFGGTGKADYHVELTEQELKNMVENIKNKNIDDFVWPTIEEGVTVP</sequence>
<comment type="caution">
    <text evidence="2">The sequence shown here is derived from an EMBL/GenBank/DDBJ whole genome shotgun (WGS) entry which is preliminary data.</text>
</comment>
<evidence type="ECO:0000256" key="1">
    <source>
        <dbReference type="ARBA" id="ARBA00022737"/>
    </source>
</evidence>
<evidence type="ECO:0000313" key="3">
    <source>
        <dbReference type="Proteomes" id="UP001211065"/>
    </source>
</evidence>
<reference evidence="2" key="1">
    <citation type="submission" date="2020-05" db="EMBL/GenBank/DDBJ databases">
        <title>Phylogenomic resolution of chytrid fungi.</title>
        <authorList>
            <person name="Stajich J.E."/>
            <person name="Amses K."/>
            <person name="Simmons R."/>
            <person name="Seto K."/>
            <person name="Myers J."/>
            <person name="Bonds A."/>
            <person name="Quandt C.A."/>
            <person name="Barry K."/>
            <person name="Liu P."/>
            <person name="Grigoriev I."/>
            <person name="Longcore J.E."/>
            <person name="James T.Y."/>
        </authorList>
    </citation>
    <scope>NUCLEOTIDE SEQUENCE</scope>
    <source>
        <strain evidence="2">JEL0476</strain>
    </source>
</reference>
<accession>A0AAD5U650</accession>
<dbReference type="GO" id="GO:0003729">
    <property type="term" value="F:mRNA binding"/>
    <property type="evidence" value="ECO:0007669"/>
    <property type="project" value="TreeGrafter"/>
</dbReference>
<dbReference type="Gene3D" id="1.25.40.10">
    <property type="entry name" value="Tetratricopeptide repeat domain"/>
    <property type="match status" value="1"/>
</dbReference>
<proteinExistence type="predicted"/>
<dbReference type="EMBL" id="JADGJW010000050">
    <property type="protein sequence ID" value="KAJ3225856.1"/>
    <property type="molecule type" value="Genomic_DNA"/>
</dbReference>
<dbReference type="Proteomes" id="UP001211065">
    <property type="component" value="Unassembled WGS sequence"/>
</dbReference>
<dbReference type="InterPro" id="IPR051240">
    <property type="entry name" value="Mito_RNA-Proc/Resp"/>
</dbReference>
<evidence type="ECO:0000313" key="2">
    <source>
        <dbReference type="EMBL" id="KAJ3225856.1"/>
    </source>
</evidence>
<protein>
    <submittedName>
        <fullName evidence="2">Uncharacterized protein</fullName>
    </submittedName>
</protein>
<dbReference type="PANTHER" id="PTHR47933:SF40">
    <property type="entry name" value="PENTATRICOPEPTIDE REPEAT-CONTAINING PROTEIN 1, MITOCHONDRIAL-RELATED"/>
    <property type="match status" value="1"/>
</dbReference>
<gene>
    <name evidence="2" type="ORF">HK099_006059</name>
</gene>
<dbReference type="PANTHER" id="PTHR47933">
    <property type="entry name" value="PENTATRICOPEPTIDE REPEAT-CONTAINING PROTEIN 1, MITOCHONDRIAL"/>
    <property type="match status" value="1"/>
</dbReference>
<keyword evidence="1" id="KW-0677">Repeat</keyword>
<dbReference type="InterPro" id="IPR011990">
    <property type="entry name" value="TPR-like_helical_dom_sf"/>
</dbReference>
<keyword evidence="3" id="KW-1185">Reference proteome</keyword>
<organism evidence="2 3">
    <name type="scientific">Clydaea vesicula</name>
    <dbReference type="NCBI Taxonomy" id="447962"/>
    <lineage>
        <taxon>Eukaryota</taxon>
        <taxon>Fungi</taxon>
        <taxon>Fungi incertae sedis</taxon>
        <taxon>Chytridiomycota</taxon>
        <taxon>Chytridiomycota incertae sedis</taxon>
        <taxon>Chytridiomycetes</taxon>
        <taxon>Lobulomycetales</taxon>
        <taxon>Lobulomycetaceae</taxon>
        <taxon>Clydaea</taxon>
    </lineage>
</organism>
<name>A0AAD5U650_9FUNG</name>